<dbReference type="AlphaFoldDB" id="A0A9W4XLI8"/>
<reference evidence="3" key="1">
    <citation type="submission" date="2023-01" db="EMBL/GenBank/DDBJ databases">
        <authorList>
            <person name="Van Ghelder C."/>
            <person name="Rancurel C."/>
        </authorList>
    </citation>
    <scope>NUCLEOTIDE SEQUENCE</scope>
    <source>
        <strain evidence="3">CNCM I-4278</strain>
    </source>
</reference>
<evidence type="ECO:0000256" key="1">
    <source>
        <dbReference type="SAM" id="MobiDB-lite"/>
    </source>
</evidence>
<evidence type="ECO:0000313" key="4">
    <source>
        <dbReference type="Proteomes" id="UP001152607"/>
    </source>
</evidence>
<dbReference type="OrthoDB" id="3776815at2759"/>
<name>A0A9W4XLI8_9PLEO</name>
<dbReference type="EMBL" id="CAOQHR010000006">
    <property type="protein sequence ID" value="CAI6336409.1"/>
    <property type="molecule type" value="Genomic_DNA"/>
</dbReference>
<dbReference type="Proteomes" id="UP001152607">
    <property type="component" value="Unassembled WGS sequence"/>
</dbReference>
<organism evidence="3 4">
    <name type="scientific">Periconia digitata</name>
    <dbReference type="NCBI Taxonomy" id="1303443"/>
    <lineage>
        <taxon>Eukaryota</taxon>
        <taxon>Fungi</taxon>
        <taxon>Dikarya</taxon>
        <taxon>Ascomycota</taxon>
        <taxon>Pezizomycotina</taxon>
        <taxon>Dothideomycetes</taxon>
        <taxon>Pleosporomycetidae</taxon>
        <taxon>Pleosporales</taxon>
        <taxon>Massarineae</taxon>
        <taxon>Periconiaceae</taxon>
        <taxon>Periconia</taxon>
    </lineage>
</organism>
<sequence>MPSIKSIFLFAAGAAAQVTTSVWLPGGSDFYYDSYSYGDSSDFVEKFEGSVVSKDGDKTVMALNGIRAATSGEDSYRLSTQTVTFIGTTSFAFVSVDDYHVGHEETYSMGCSLAESTKAVCNMGMVGSGLYESYCSYYTATSSTYGPETYTFTDVYTYSNPPQTVTSIETWTDDSYNYYTPRVPSYCQSGSTLPESIYRSTMTVRPQTYDVIVTAAAEKLTATAGPTPTGTNATNSNNGSGSPQNTGGPNPSQSGEAPPANNAAPMVTLAPAMAGLGAAIAAVML</sequence>
<protein>
    <submittedName>
        <fullName evidence="3">Uncharacterized protein</fullName>
    </submittedName>
</protein>
<keyword evidence="4" id="KW-1185">Reference proteome</keyword>
<feature type="chain" id="PRO_5040891099" evidence="2">
    <location>
        <begin position="17"/>
        <end position="285"/>
    </location>
</feature>
<feature type="signal peptide" evidence="2">
    <location>
        <begin position="1"/>
        <end position="16"/>
    </location>
</feature>
<feature type="compositionally biased region" description="Polar residues" evidence="1">
    <location>
        <begin position="244"/>
        <end position="255"/>
    </location>
</feature>
<proteinExistence type="predicted"/>
<feature type="compositionally biased region" description="Low complexity" evidence="1">
    <location>
        <begin position="223"/>
        <end position="243"/>
    </location>
</feature>
<keyword evidence="2" id="KW-0732">Signal</keyword>
<accession>A0A9W4XLI8</accession>
<feature type="region of interest" description="Disordered" evidence="1">
    <location>
        <begin position="223"/>
        <end position="263"/>
    </location>
</feature>
<gene>
    <name evidence="3" type="ORF">PDIGIT_LOCUS9508</name>
</gene>
<comment type="caution">
    <text evidence="3">The sequence shown here is derived from an EMBL/GenBank/DDBJ whole genome shotgun (WGS) entry which is preliminary data.</text>
</comment>
<evidence type="ECO:0000313" key="3">
    <source>
        <dbReference type="EMBL" id="CAI6336409.1"/>
    </source>
</evidence>
<evidence type="ECO:0000256" key="2">
    <source>
        <dbReference type="SAM" id="SignalP"/>
    </source>
</evidence>